<evidence type="ECO:0000256" key="6">
    <source>
        <dbReference type="ARBA" id="ARBA00022989"/>
    </source>
</evidence>
<dbReference type="InterPro" id="IPR009450">
    <property type="entry name" value="Plno_GlcNAc_GPI2"/>
</dbReference>
<evidence type="ECO:0008006" key="12">
    <source>
        <dbReference type="Google" id="ProtNLM"/>
    </source>
</evidence>
<feature type="region of interest" description="Disordered" evidence="8">
    <location>
        <begin position="1"/>
        <end position="30"/>
    </location>
</feature>
<dbReference type="Proteomes" id="UP000075714">
    <property type="component" value="Unassembled WGS sequence"/>
</dbReference>
<gene>
    <name evidence="10" type="ORF">GPECTOR_113g284</name>
</gene>
<dbReference type="GO" id="GO:0000506">
    <property type="term" value="C:glycosylphosphatidylinositol-N-acetylglucosaminyltransferase (GPI-GnT) complex"/>
    <property type="evidence" value="ECO:0007669"/>
    <property type="project" value="TreeGrafter"/>
</dbReference>
<organism evidence="10 11">
    <name type="scientific">Gonium pectorale</name>
    <name type="common">Green alga</name>
    <dbReference type="NCBI Taxonomy" id="33097"/>
    <lineage>
        <taxon>Eukaryota</taxon>
        <taxon>Viridiplantae</taxon>
        <taxon>Chlorophyta</taxon>
        <taxon>core chlorophytes</taxon>
        <taxon>Chlorophyceae</taxon>
        <taxon>CS clade</taxon>
        <taxon>Chlamydomonadales</taxon>
        <taxon>Volvocaceae</taxon>
        <taxon>Gonium</taxon>
    </lineage>
</organism>
<dbReference type="PANTHER" id="PTHR12982">
    <property type="entry name" value="PHOSPHATIDYLINOSITOL GLYCAN, CLASS C"/>
    <property type="match status" value="1"/>
</dbReference>
<dbReference type="STRING" id="33097.A0A150FZ42"/>
<evidence type="ECO:0000313" key="11">
    <source>
        <dbReference type="Proteomes" id="UP000075714"/>
    </source>
</evidence>
<dbReference type="UniPathway" id="UPA00196"/>
<evidence type="ECO:0000256" key="7">
    <source>
        <dbReference type="ARBA" id="ARBA00023136"/>
    </source>
</evidence>
<protein>
    <recommendedName>
        <fullName evidence="12">Phosphatidylinositol N-acetylglucosaminyltransferase subunit C</fullName>
    </recommendedName>
</protein>
<comment type="subcellular location">
    <subcellularLocation>
        <location evidence="1">Membrane</location>
        <topology evidence="1">Multi-pass membrane protein</topology>
    </subcellularLocation>
</comment>
<comment type="similarity">
    <text evidence="3">Belongs to the PIGC family.</text>
</comment>
<feature type="transmembrane region" description="Helical" evidence="9">
    <location>
        <begin position="267"/>
        <end position="287"/>
    </location>
</feature>
<evidence type="ECO:0000313" key="10">
    <source>
        <dbReference type="EMBL" id="KXZ42872.1"/>
    </source>
</evidence>
<comment type="pathway">
    <text evidence="2">Glycolipid biosynthesis; glycosylphosphatidylinositol-anchor biosynthesis.</text>
</comment>
<evidence type="ECO:0000256" key="9">
    <source>
        <dbReference type="SAM" id="Phobius"/>
    </source>
</evidence>
<dbReference type="PANTHER" id="PTHR12982:SF0">
    <property type="entry name" value="PHOSPHATIDYLINOSITOL N-ACETYLGLUCOSAMINYLTRANSFERASE SUBUNIT C"/>
    <property type="match status" value="1"/>
</dbReference>
<sequence>MAEAPAESTSPGPGDGVGSGDGAEGGPSPAKWEKVLWKRQPFPDNYTDDTFLQHLVVNAELPPRRYWPLVVASAAVTQQACCCVAAGLVPLHLHAGRLGAGQVLAAAGGLLAAGYAACAVLGGQLLGGSVARGIRQCVLLVGGVWGLSPLLRSLAGTVSTDSVVALAVAGLLLHLGLHDYGFVNVLTDRMSGALSLGSGVMAAVLLAGRMRREADVFAVVLLSLELFLLSPFARRHVARACPTAHLALTAAMVGGAAWLLALASPAAAAAFLAAVAALTFVAPAALVRAHRFKARISGPWDEAAPHFPRELLLLPRAGRGQGAVVVVEGEGAGEEG</sequence>
<evidence type="ECO:0000256" key="8">
    <source>
        <dbReference type="SAM" id="MobiDB-lite"/>
    </source>
</evidence>
<feature type="transmembrane region" description="Helical" evidence="9">
    <location>
        <begin position="103"/>
        <end position="126"/>
    </location>
</feature>
<evidence type="ECO:0000256" key="4">
    <source>
        <dbReference type="ARBA" id="ARBA00022502"/>
    </source>
</evidence>
<feature type="compositionally biased region" description="Gly residues" evidence="8">
    <location>
        <begin position="13"/>
        <end position="25"/>
    </location>
</feature>
<dbReference type="AlphaFoldDB" id="A0A150FZ42"/>
<feature type="transmembrane region" description="Helical" evidence="9">
    <location>
        <begin position="190"/>
        <end position="208"/>
    </location>
</feature>
<feature type="transmembrane region" description="Helical" evidence="9">
    <location>
        <begin position="163"/>
        <end position="183"/>
    </location>
</feature>
<evidence type="ECO:0000256" key="3">
    <source>
        <dbReference type="ARBA" id="ARBA00008321"/>
    </source>
</evidence>
<accession>A0A150FZ42</accession>
<evidence type="ECO:0000256" key="2">
    <source>
        <dbReference type="ARBA" id="ARBA00004687"/>
    </source>
</evidence>
<evidence type="ECO:0000256" key="5">
    <source>
        <dbReference type="ARBA" id="ARBA00022692"/>
    </source>
</evidence>
<reference evidence="11" key="1">
    <citation type="journal article" date="2016" name="Nat. Commun.">
        <title>The Gonium pectorale genome demonstrates co-option of cell cycle regulation during the evolution of multicellularity.</title>
        <authorList>
            <person name="Hanschen E.R."/>
            <person name="Marriage T.N."/>
            <person name="Ferris P.J."/>
            <person name="Hamaji T."/>
            <person name="Toyoda A."/>
            <person name="Fujiyama A."/>
            <person name="Neme R."/>
            <person name="Noguchi H."/>
            <person name="Minakuchi Y."/>
            <person name="Suzuki M."/>
            <person name="Kawai-Toyooka H."/>
            <person name="Smith D.R."/>
            <person name="Sparks H."/>
            <person name="Anderson J."/>
            <person name="Bakaric R."/>
            <person name="Luria V."/>
            <person name="Karger A."/>
            <person name="Kirschner M.W."/>
            <person name="Durand P.M."/>
            <person name="Michod R.E."/>
            <person name="Nozaki H."/>
            <person name="Olson B.J."/>
        </authorList>
    </citation>
    <scope>NUCLEOTIDE SEQUENCE [LARGE SCALE GENOMIC DNA]</scope>
    <source>
        <strain evidence="11">NIES-2863</strain>
    </source>
</reference>
<feature type="transmembrane region" description="Helical" evidence="9">
    <location>
        <begin position="133"/>
        <end position="151"/>
    </location>
</feature>
<name>A0A150FZ42_GONPE</name>
<feature type="transmembrane region" description="Helical" evidence="9">
    <location>
        <begin position="244"/>
        <end position="261"/>
    </location>
</feature>
<dbReference type="GO" id="GO:0006506">
    <property type="term" value="P:GPI anchor biosynthetic process"/>
    <property type="evidence" value="ECO:0007669"/>
    <property type="project" value="UniProtKB-UniPathway"/>
</dbReference>
<keyword evidence="7 9" id="KW-0472">Membrane</keyword>
<dbReference type="EMBL" id="LSYV01000113">
    <property type="protein sequence ID" value="KXZ42872.1"/>
    <property type="molecule type" value="Genomic_DNA"/>
</dbReference>
<keyword evidence="11" id="KW-1185">Reference proteome</keyword>
<feature type="transmembrane region" description="Helical" evidence="9">
    <location>
        <begin position="214"/>
        <end position="232"/>
    </location>
</feature>
<dbReference type="Pfam" id="PF06432">
    <property type="entry name" value="GPI2"/>
    <property type="match status" value="1"/>
</dbReference>
<comment type="caution">
    <text evidence="10">The sequence shown here is derived from an EMBL/GenBank/DDBJ whole genome shotgun (WGS) entry which is preliminary data.</text>
</comment>
<feature type="transmembrane region" description="Helical" evidence="9">
    <location>
        <begin position="66"/>
        <end position="91"/>
    </location>
</feature>
<keyword evidence="6 9" id="KW-1133">Transmembrane helix</keyword>
<dbReference type="PIRSF" id="PIRSF016104">
    <property type="entry name" value="GPI2"/>
    <property type="match status" value="1"/>
</dbReference>
<dbReference type="OrthoDB" id="196709at2759"/>
<keyword evidence="5 9" id="KW-0812">Transmembrane</keyword>
<evidence type="ECO:0000256" key="1">
    <source>
        <dbReference type="ARBA" id="ARBA00004141"/>
    </source>
</evidence>
<proteinExistence type="inferred from homology"/>
<keyword evidence="4" id="KW-0337">GPI-anchor biosynthesis</keyword>